<organism evidence="1 2">
    <name type="scientific">Perca fluviatilis</name>
    <name type="common">European perch</name>
    <dbReference type="NCBI Taxonomy" id="8168"/>
    <lineage>
        <taxon>Eukaryota</taxon>
        <taxon>Metazoa</taxon>
        <taxon>Chordata</taxon>
        <taxon>Craniata</taxon>
        <taxon>Vertebrata</taxon>
        <taxon>Euteleostomi</taxon>
        <taxon>Actinopterygii</taxon>
        <taxon>Neopterygii</taxon>
        <taxon>Teleostei</taxon>
        <taxon>Neoteleostei</taxon>
        <taxon>Acanthomorphata</taxon>
        <taxon>Eupercaria</taxon>
        <taxon>Perciformes</taxon>
        <taxon>Percoidei</taxon>
        <taxon>Percidae</taxon>
        <taxon>Percinae</taxon>
        <taxon>Perca</taxon>
    </lineage>
</organism>
<dbReference type="EMBL" id="VHII01000016">
    <property type="protein sequence ID" value="KAF1378444.1"/>
    <property type="molecule type" value="Genomic_DNA"/>
</dbReference>
<name>A0A6A5ERN0_PERFL</name>
<dbReference type="AlphaFoldDB" id="A0A6A5ERN0"/>
<gene>
    <name evidence="1" type="ORF">PFLUV_G00190620</name>
</gene>
<comment type="caution">
    <text evidence="1">The sequence shown here is derived from an EMBL/GenBank/DDBJ whole genome shotgun (WGS) entry which is preliminary data.</text>
</comment>
<dbReference type="Proteomes" id="UP000465112">
    <property type="component" value="Chromosome 16"/>
</dbReference>
<sequence>MGLGLEELVLVVLDRVAKAQALGQEVWVEECMEQEALEPSEVREMEGWELEQATYLEVAMEAVMVQVLVNTQELVELVPNLLKLEQVMGLVVWDLDLVELDPEESVLVELLCQEEFQCCHRLARLGEDLEERAVVKHQNKFQALGCLDSIKVDTYQAKVLEAVVFSLEWPQDLDLGHRLGPGCSARGVLEQEEPAMVVDSSCLGFFVVTLLYHQNQVMVLAQPKHANMVYWAVQALVQLEALDEEDQ</sequence>
<reference evidence="1 2" key="1">
    <citation type="submission" date="2019-06" db="EMBL/GenBank/DDBJ databases">
        <title>A chromosome-scale genome assembly of the European perch, Perca fluviatilis.</title>
        <authorList>
            <person name="Roques C."/>
            <person name="Zahm M."/>
            <person name="Cabau C."/>
            <person name="Klopp C."/>
            <person name="Bouchez O."/>
            <person name="Donnadieu C."/>
            <person name="Kuhl H."/>
            <person name="Gislard M."/>
            <person name="Guendouz S."/>
            <person name="Journot L."/>
            <person name="Haffray P."/>
            <person name="Bestin A."/>
            <person name="Morvezen R."/>
            <person name="Feron R."/>
            <person name="Wen M."/>
            <person name="Jouanno E."/>
            <person name="Herpin A."/>
            <person name="Schartl M."/>
            <person name="Postlethwait J."/>
            <person name="Schaerlinger B."/>
            <person name="Chardard D."/>
            <person name="Lecocq T."/>
            <person name="Poncet C."/>
            <person name="Jaffrelo L."/>
            <person name="Lampietro C."/>
            <person name="Guiguen Y."/>
        </authorList>
    </citation>
    <scope>NUCLEOTIDE SEQUENCE [LARGE SCALE GENOMIC DNA]</scope>
    <source>
        <tissue evidence="1">Blood</tissue>
    </source>
</reference>
<proteinExistence type="predicted"/>
<accession>A0A6A5ERN0</accession>
<evidence type="ECO:0000313" key="1">
    <source>
        <dbReference type="EMBL" id="KAF1378444.1"/>
    </source>
</evidence>
<evidence type="ECO:0000313" key="2">
    <source>
        <dbReference type="Proteomes" id="UP000465112"/>
    </source>
</evidence>
<keyword evidence="2" id="KW-1185">Reference proteome</keyword>
<protein>
    <submittedName>
        <fullName evidence="1">Uncharacterized protein</fullName>
    </submittedName>
</protein>